<dbReference type="OrthoDB" id="530515at2"/>
<dbReference type="EMBL" id="AP017457">
    <property type="protein sequence ID" value="BAU99972.1"/>
    <property type="molecule type" value="Genomic_DNA"/>
</dbReference>
<evidence type="ECO:0000313" key="1">
    <source>
        <dbReference type="EMBL" id="BAU99972.1"/>
    </source>
</evidence>
<proteinExistence type="predicted"/>
<gene>
    <name evidence="1" type="ORF">AUMI_114300</name>
</gene>
<dbReference type="KEGG" id="amin:AUMI_114300"/>
<organism evidence="1 2">
    <name type="scientific">Aurantimicrobium minutum</name>
    <dbReference type="NCBI Taxonomy" id="708131"/>
    <lineage>
        <taxon>Bacteria</taxon>
        <taxon>Bacillati</taxon>
        <taxon>Actinomycetota</taxon>
        <taxon>Actinomycetes</taxon>
        <taxon>Micrococcales</taxon>
        <taxon>Microbacteriaceae</taxon>
        <taxon>Aurantimicrobium</taxon>
    </lineage>
</organism>
<evidence type="ECO:0000313" key="2">
    <source>
        <dbReference type="Proteomes" id="UP000243847"/>
    </source>
</evidence>
<dbReference type="Proteomes" id="UP000243847">
    <property type="component" value="Chromosome sequence1"/>
</dbReference>
<dbReference type="RefSeq" id="WP_096383006.1">
    <property type="nucleotide sequence ID" value="NZ_AP017457.1"/>
</dbReference>
<protein>
    <submittedName>
        <fullName evidence="1">Uncharacterized protein</fullName>
    </submittedName>
</protein>
<accession>A0A173LYQ2</accession>
<dbReference type="AlphaFoldDB" id="A0A173LYQ2"/>
<reference evidence="1 2" key="1">
    <citation type="journal article" date="2016" name="Genome Announc.">
        <title>Complete Genome Sequence of Aurantimicrobium minutum Type Strain KNCT, a Planktonic Ultramicrobacterium Isolated from River Water.</title>
        <authorList>
            <person name="Nakai R."/>
            <person name="Fujisawa T."/>
            <person name="Nakamura Y."/>
            <person name="Nishide H."/>
            <person name="Uchiyama I."/>
            <person name="Baba T."/>
            <person name="Toyoda A."/>
            <person name="Fujiyama A."/>
            <person name="Naganuma T."/>
            <person name="Niki H."/>
        </authorList>
    </citation>
    <scope>NUCLEOTIDE SEQUENCE [LARGE SCALE GENOMIC DNA]</scope>
    <source>
        <strain evidence="1 2">KNC</strain>
    </source>
</reference>
<sequence>MPTITLTTSELTVQMSFWERVGSLSSNISIPLNSVVHATDDPTFIRHGLGFRTGGTGMPGFIAEGRFRKNGNRIFANWRRGEQVVVIELHGEKWDKLAIGCTDAKALATQINTAIAGLANNSI</sequence>
<name>A0A173LYQ2_9MICO</name>
<dbReference type="GeneID" id="80452622"/>